<feature type="transmembrane region" description="Helical" evidence="1">
    <location>
        <begin position="192"/>
        <end position="213"/>
    </location>
</feature>
<feature type="transmembrane region" description="Helical" evidence="1">
    <location>
        <begin position="110"/>
        <end position="130"/>
    </location>
</feature>
<dbReference type="InterPro" id="IPR058062">
    <property type="entry name" value="SCO7613_C"/>
</dbReference>
<reference evidence="3" key="1">
    <citation type="journal article" date="2019" name="Int. J. Syst. Evol. Microbiol.">
        <title>The Global Catalogue of Microorganisms (GCM) 10K type strain sequencing project: providing services to taxonomists for standard genome sequencing and annotation.</title>
        <authorList>
            <consortium name="The Broad Institute Genomics Platform"/>
            <consortium name="The Broad Institute Genome Sequencing Center for Infectious Disease"/>
            <person name="Wu L."/>
            <person name="Ma J."/>
        </authorList>
    </citation>
    <scope>NUCLEOTIDE SEQUENCE [LARGE SCALE GENOMIC DNA]</scope>
    <source>
        <strain evidence="3">JCM 11269</strain>
    </source>
</reference>
<comment type="caution">
    <text evidence="2">The sequence shown here is derived from an EMBL/GenBank/DDBJ whole genome shotgun (WGS) entry which is preliminary data.</text>
</comment>
<feature type="transmembrane region" description="Helical" evidence="1">
    <location>
        <begin position="513"/>
        <end position="531"/>
    </location>
</feature>
<dbReference type="EMBL" id="BAAAHU010000068">
    <property type="protein sequence ID" value="GAA1015722.1"/>
    <property type="molecule type" value="Genomic_DNA"/>
</dbReference>
<feature type="transmembrane region" description="Helical" evidence="1">
    <location>
        <begin position="465"/>
        <end position="483"/>
    </location>
</feature>
<proteinExistence type="predicted"/>
<feature type="transmembrane region" description="Helical" evidence="1">
    <location>
        <begin position="244"/>
        <end position="268"/>
    </location>
</feature>
<feature type="transmembrane region" description="Helical" evidence="1">
    <location>
        <begin position="274"/>
        <end position="294"/>
    </location>
</feature>
<keyword evidence="1" id="KW-0812">Transmembrane</keyword>
<sequence length="801" mass="81490">MSRATARATLHGMTRPLPPVEELRILDMELRHLDARRAQLLARRAQLIAFLRQSSRPASPPVFGPASPVPRQPETTAPRVQNVLLVLGGVLLAVAATAFTLVSWGHLGIAGRSVVLAAVTAAVLGAPVPLLRRGLRSTAETLAGLGLALTVLDAYALHEAALTSVDGTAYAAVATALLAGAWWGYGTALGSLRLPFLAALGAAQLPLLLGAAAVGADPYTVAAALLLTAAFDTVVALRTSVRSLRIAAAVGVYGMGGWGVLMAGVLSWEATCPGALRAAALLACAAAIALYAAWRTPRQGLATGAATAGGLLLVAALGGVPRALLPGAWTVPVHLVCGIGLLLVLRGPFPEHVRRGAVRASAAVQALAAVWALPLVAVALLGPVAWAGRAWSGAPSDLRAAVTVWAPWPADTAARTLVLVGVAAVLAGAARAAAAWRDRAVAGAVVLVWATALVLPAVLRLPYAAGLLVQGLTAVVTLAAAAYARRTPAFLASLLLSLFTAAGLVLLSLASRGATLTVLAALTGILAGAAAHRRLTPVCASASLAGAAMLACAVGSAAEWAPAHTALLVLAVPAAAALLAARVPRAEVPAEATGAAAGLLAIALAVTDAPVLALVLALCGVIAAGTAVRADRRWAGYVAGALFVLAAWVRLGAWGVGTPEAYTLPVTVPALLVGFIRHRRDPAASSWTAYGPGLSVTLLPSLLAAWTDADWPRPLLLGTAALVLTLLGARHRLQAPLLLGGSVLVLDVLHELAPYLVQLAGMFPRWLPPALAGLLLLALGATYEQRIRDARRIREALGRMR</sequence>
<feature type="transmembrane region" description="Helical" evidence="1">
    <location>
        <begin position="413"/>
        <end position="433"/>
    </location>
</feature>
<keyword evidence="1" id="KW-0472">Membrane</keyword>
<evidence type="ECO:0000313" key="3">
    <source>
        <dbReference type="Proteomes" id="UP001501072"/>
    </source>
</evidence>
<name>A0ABP4DPN6_9ACTN</name>
<feature type="transmembrane region" description="Helical" evidence="1">
    <location>
        <begin position="635"/>
        <end position="655"/>
    </location>
</feature>
<feature type="transmembrane region" description="Helical" evidence="1">
    <location>
        <begin position="440"/>
        <end position="459"/>
    </location>
</feature>
<accession>A0ABP4DPN6</accession>
<feature type="transmembrane region" description="Helical" evidence="1">
    <location>
        <begin position="689"/>
        <end position="706"/>
    </location>
</feature>
<feature type="transmembrane region" description="Helical" evidence="1">
    <location>
        <begin position="219"/>
        <end position="237"/>
    </location>
</feature>
<dbReference type="NCBIfam" id="NF047321">
    <property type="entry name" value="SCO7613_CTERM"/>
    <property type="match status" value="1"/>
</dbReference>
<dbReference type="Proteomes" id="UP001501072">
    <property type="component" value="Unassembled WGS sequence"/>
</dbReference>
<feature type="transmembrane region" description="Helical" evidence="1">
    <location>
        <begin position="142"/>
        <end position="161"/>
    </location>
</feature>
<evidence type="ECO:0000313" key="2">
    <source>
        <dbReference type="EMBL" id="GAA1015722.1"/>
    </source>
</evidence>
<keyword evidence="3" id="KW-1185">Reference proteome</keyword>
<protein>
    <recommendedName>
        <fullName evidence="4">Integral membrane protein</fullName>
    </recommendedName>
</protein>
<keyword evidence="1" id="KW-1133">Transmembrane helix</keyword>
<feature type="transmembrane region" description="Helical" evidence="1">
    <location>
        <begin position="167"/>
        <end position="185"/>
    </location>
</feature>
<feature type="transmembrane region" description="Helical" evidence="1">
    <location>
        <begin position="490"/>
        <end position="507"/>
    </location>
</feature>
<organism evidence="2 3">
    <name type="scientific">Streptomyces thermogriseus</name>
    <dbReference type="NCBI Taxonomy" id="75292"/>
    <lineage>
        <taxon>Bacteria</taxon>
        <taxon>Bacillati</taxon>
        <taxon>Actinomycetota</taxon>
        <taxon>Actinomycetes</taxon>
        <taxon>Kitasatosporales</taxon>
        <taxon>Streptomycetaceae</taxon>
        <taxon>Streptomyces</taxon>
    </lineage>
</organism>
<feature type="transmembrane region" description="Helical" evidence="1">
    <location>
        <begin position="301"/>
        <end position="320"/>
    </location>
</feature>
<evidence type="ECO:0008006" key="4">
    <source>
        <dbReference type="Google" id="ProtNLM"/>
    </source>
</evidence>
<feature type="transmembrane region" description="Helical" evidence="1">
    <location>
        <begin position="326"/>
        <end position="345"/>
    </location>
</feature>
<feature type="transmembrane region" description="Helical" evidence="1">
    <location>
        <begin position="763"/>
        <end position="783"/>
    </location>
</feature>
<feature type="transmembrane region" description="Helical" evidence="1">
    <location>
        <begin position="366"/>
        <end position="386"/>
    </location>
</feature>
<gene>
    <name evidence="2" type="ORF">GCM10009564_49030</name>
</gene>
<evidence type="ECO:0000256" key="1">
    <source>
        <dbReference type="SAM" id="Phobius"/>
    </source>
</evidence>
<feature type="transmembrane region" description="Helical" evidence="1">
    <location>
        <begin position="538"/>
        <end position="557"/>
    </location>
</feature>
<feature type="transmembrane region" description="Helical" evidence="1">
    <location>
        <begin position="661"/>
        <end position="677"/>
    </location>
</feature>
<feature type="transmembrane region" description="Helical" evidence="1">
    <location>
        <begin position="83"/>
        <end position="104"/>
    </location>
</feature>